<proteinExistence type="predicted"/>
<evidence type="ECO:0000313" key="3">
    <source>
        <dbReference type="EMBL" id="KAI9260621.1"/>
    </source>
</evidence>
<dbReference type="Pfam" id="PF20636">
    <property type="entry name" value="SMN_G2-BD"/>
    <property type="match status" value="1"/>
</dbReference>
<reference evidence="3" key="2">
    <citation type="submission" date="2023-02" db="EMBL/GenBank/DDBJ databases">
        <authorList>
            <consortium name="DOE Joint Genome Institute"/>
            <person name="Mondo S.J."/>
            <person name="Chang Y."/>
            <person name="Wang Y."/>
            <person name="Ahrendt S."/>
            <person name="Andreopoulos W."/>
            <person name="Barry K."/>
            <person name="Beard J."/>
            <person name="Benny G.L."/>
            <person name="Blankenship S."/>
            <person name="Bonito G."/>
            <person name="Cuomo C."/>
            <person name="Desiro A."/>
            <person name="Gervers K.A."/>
            <person name="Hundley H."/>
            <person name="Kuo A."/>
            <person name="LaButti K."/>
            <person name="Lang B.F."/>
            <person name="Lipzen A."/>
            <person name="O'Donnell K."/>
            <person name="Pangilinan J."/>
            <person name="Reynolds N."/>
            <person name="Sandor L."/>
            <person name="Smith M.W."/>
            <person name="Tsang A."/>
            <person name="Grigoriev I.V."/>
            <person name="Stajich J.E."/>
            <person name="Spatafora J.W."/>
        </authorList>
    </citation>
    <scope>NUCLEOTIDE SEQUENCE</scope>
    <source>
        <strain evidence="3">RSA 2281</strain>
    </source>
</reference>
<sequence length="158" mass="18079">MSWEPKVGDVIYTAGESHREEVWDDTELIEHWETAMAKYRSTQGITNNLPPFTSSHKEEKTTTNTTEKRPHKKLKQDITNNKKGHVEMNTSTTATIQQSLSVHPPPVPPLSLLSHHPQVSGNDSNNKNDFNETDTDFSNLLMSWYYSGYYTGYYQGSR</sequence>
<evidence type="ECO:0000259" key="2">
    <source>
        <dbReference type="Pfam" id="PF20636"/>
    </source>
</evidence>
<dbReference type="Pfam" id="PF20635">
    <property type="entry name" value="SMN_YG-box"/>
    <property type="match status" value="1"/>
</dbReference>
<dbReference type="PANTHER" id="PTHR39267">
    <property type="entry name" value="SURVIVAL MOTOR NEURON-LIKE PROTEIN 1"/>
    <property type="match status" value="1"/>
</dbReference>
<feature type="region of interest" description="Disordered" evidence="1">
    <location>
        <begin position="98"/>
        <end position="132"/>
    </location>
</feature>
<feature type="region of interest" description="Disordered" evidence="1">
    <location>
        <begin position="44"/>
        <end position="86"/>
    </location>
</feature>
<dbReference type="PANTHER" id="PTHR39267:SF1">
    <property type="entry name" value="SURVIVAL MOTOR NEURON PROTEIN"/>
    <property type="match status" value="1"/>
</dbReference>
<organism evidence="3 4">
    <name type="scientific">Phascolomyces articulosus</name>
    <dbReference type="NCBI Taxonomy" id="60185"/>
    <lineage>
        <taxon>Eukaryota</taxon>
        <taxon>Fungi</taxon>
        <taxon>Fungi incertae sedis</taxon>
        <taxon>Mucoromycota</taxon>
        <taxon>Mucoromycotina</taxon>
        <taxon>Mucoromycetes</taxon>
        <taxon>Mucorales</taxon>
        <taxon>Lichtheimiaceae</taxon>
        <taxon>Phascolomyces</taxon>
    </lineage>
</organism>
<gene>
    <name evidence="3" type="ORF">BDA99DRAFT_86992</name>
</gene>
<dbReference type="InterPro" id="IPR049481">
    <property type="entry name" value="SMN_G2-BD"/>
</dbReference>
<evidence type="ECO:0000256" key="1">
    <source>
        <dbReference type="SAM" id="MobiDB-lite"/>
    </source>
</evidence>
<accession>A0AAD5K8W1</accession>
<comment type="caution">
    <text evidence="3">The sequence shown here is derived from an EMBL/GenBank/DDBJ whole genome shotgun (WGS) entry which is preliminary data.</text>
</comment>
<name>A0AAD5K8W1_9FUNG</name>
<dbReference type="InterPro" id="IPR040424">
    <property type="entry name" value="Smn1"/>
</dbReference>
<evidence type="ECO:0000313" key="4">
    <source>
        <dbReference type="Proteomes" id="UP001209540"/>
    </source>
</evidence>
<feature type="compositionally biased region" description="Polar residues" evidence="1">
    <location>
        <begin position="44"/>
        <end position="54"/>
    </location>
</feature>
<dbReference type="Proteomes" id="UP001209540">
    <property type="component" value="Unassembled WGS sequence"/>
</dbReference>
<dbReference type="EMBL" id="JAIXMP010000016">
    <property type="protein sequence ID" value="KAI9260621.1"/>
    <property type="molecule type" value="Genomic_DNA"/>
</dbReference>
<feature type="compositionally biased region" description="Low complexity" evidence="1">
    <location>
        <begin position="110"/>
        <end position="120"/>
    </location>
</feature>
<reference evidence="3" key="1">
    <citation type="journal article" date="2022" name="IScience">
        <title>Evolution of zygomycete secretomes and the origins of terrestrial fungal ecologies.</title>
        <authorList>
            <person name="Chang Y."/>
            <person name="Wang Y."/>
            <person name="Mondo S."/>
            <person name="Ahrendt S."/>
            <person name="Andreopoulos W."/>
            <person name="Barry K."/>
            <person name="Beard J."/>
            <person name="Benny G.L."/>
            <person name="Blankenship S."/>
            <person name="Bonito G."/>
            <person name="Cuomo C."/>
            <person name="Desiro A."/>
            <person name="Gervers K.A."/>
            <person name="Hundley H."/>
            <person name="Kuo A."/>
            <person name="LaButti K."/>
            <person name="Lang B.F."/>
            <person name="Lipzen A."/>
            <person name="O'Donnell K."/>
            <person name="Pangilinan J."/>
            <person name="Reynolds N."/>
            <person name="Sandor L."/>
            <person name="Smith M.E."/>
            <person name="Tsang A."/>
            <person name="Grigoriev I.V."/>
            <person name="Stajich J.E."/>
            <person name="Spatafora J.W."/>
        </authorList>
    </citation>
    <scope>NUCLEOTIDE SEQUENCE</scope>
    <source>
        <strain evidence="3">RSA 2281</strain>
    </source>
</reference>
<keyword evidence="4" id="KW-1185">Reference proteome</keyword>
<feature type="domain" description="Survival Motor Neuron Gemin2-binding" evidence="2">
    <location>
        <begin position="20"/>
        <end position="41"/>
    </location>
</feature>
<dbReference type="AlphaFoldDB" id="A0AAD5K8W1"/>
<protein>
    <recommendedName>
        <fullName evidence="2">Survival Motor Neuron Gemin2-binding domain-containing protein</fullName>
    </recommendedName>
</protein>